<reference evidence="1 2" key="1">
    <citation type="submission" date="2017-11" db="EMBL/GenBank/DDBJ databases">
        <title>Genome sequence of Entomoplasma melaleucae M1 (ATCC 49191).</title>
        <authorList>
            <person name="Lo W.-S."/>
            <person name="Gasparich G.E."/>
            <person name="Kuo C.-H."/>
        </authorList>
    </citation>
    <scope>NUCLEOTIDE SEQUENCE [LARGE SCALE GENOMIC DNA]</scope>
    <source>
        <strain evidence="1 2">M1</strain>
    </source>
</reference>
<sequence length="98" mass="12002">MIKFIKRKKRIIKKTRKKEVLELNIELLKKENYIYWNIYDKTFYTEDKLFNKYNLYKGPDMLDFYSWLKTNGSITIDEKIDFGDLSDVPSQYLKQTKN</sequence>
<dbReference type="EMBL" id="CP024964">
    <property type="protein sequence ID" value="ATZ17976.1"/>
    <property type="molecule type" value="Genomic_DNA"/>
</dbReference>
<name>A0A2K8NWR6_9MOLU</name>
<dbReference type="RefSeq" id="WP_028124196.1">
    <property type="nucleotide sequence ID" value="NZ_CP024964.1"/>
</dbReference>
<dbReference type="Proteomes" id="UP000231896">
    <property type="component" value="Chromosome"/>
</dbReference>
<keyword evidence="2" id="KW-1185">Reference proteome</keyword>
<dbReference type="OrthoDB" id="9946588at2"/>
<dbReference type="AlphaFoldDB" id="A0A2K8NWR6"/>
<evidence type="ECO:0000313" key="1">
    <source>
        <dbReference type="EMBL" id="ATZ17976.1"/>
    </source>
</evidence>
<protein>
    <submittedName>
        <fullName evidence="1">Uncharacterized protein</fullName>
    </submittedName>
</protein>
<gene>
    <name evidence="1" type="ORF">EMELA_v1c04220</name>
</gene>
<accession>A0A2K8NWR6</accession>
<organism evidence="1 2">
    <name type="scientific">Mesoplasma melaleucae</name>
    <dbReference type="NCBI Taxonomy" id="81459"/>
    <lineage>
        <taxon>Bacteria</taxon>
        <taxon>Bacillati</taxon>
        <taxon>Mycoplasmatota</taxon>
        <taxon>Mollicutes</taxon>
        <taxon>Entomoplasmatales</taxon>
        <taxon>Entomoplasmataceae</taxon>
        <taxon>Mesoplasma</taxon>
    </lineage>
</organism>
<dbReference type="KEGG" id="eml:EMELA_v1c04220"/>
<proteinExistence type="predicted"/>
<evidence type="ECO:0000313" key="2">
    <source>
        <dbReference type="Proteomes" id="UP000231896"/>
    </source>
</evidence>